<dbReference type="InterPro" id="IPR009091">
    <property type="entry name" value="RCC1/BLIP-II"/>
</dbReference>
<dbReference type="PRINTS" id="PR00633">
    <property type="entry name" value="RCCNDNSATION"/>
</dbReference>
<sequence length="561" mass="60131">MPPRRSTRAAPTKPQPKPEATKPSTKATTKAPARPRSRATKRPAVDDAESRTPSPAPPAKRRRTASKAPNGVAAPEPKIAEPEKKIEKKAEKPPKPIEKKEKKPAKVVQQKPYFNPLPTPPEHPRPAPQLFVWGAGNFGQFGMGENALGEYEKPQRNKLVEQKSEDGEFGEEGAGLETVAAGGMYSLFIDEKGTIWSSGTNDDAALGRITTDVPNPEKEGEFLDVDTLTAQPFPLQTLVDEGFRATRIAAGDSISAAISQDGELRVWGSFRSVEGLLGFSGGQKHQFTPVPILELPSKPDDAEKFVSVVAGNNHLVVLTTHGNIYTWGAGEQGQLGRKVLERRKIHGTTPEKIVLGTRTRKAVVVGAGNYTSYAVDETGDVWAWGLNNMGQTGTGFSNAAADAEVQLPKKVVGLSKKDLDGDFVVRIVGGEHHTLFLTSGGKVYACGRSNGGQLGIPSDDPVFKDRDEDHQDLLEVPTLVPFPDDDDPVVHISAGIHNNMAVTKDGALYTWGTGPQSELGAGAESELKTPKVIVRRDGGAWAAVMGSCGGQHTLALLRKKT</sequence>
<dbReference type="HOGENOM" id="CLU_005210_4_2_1"/>
<dbReference type="InterPro" id="IPR058923">
    <property type="entry name" value="RCC1-like_dom"/>
</dbReference>
<dbReference type="PANTHER" id="PTHR45982:SF1">
    <property type="entry name" value="REGULATOR OF CHROMOSOME CONDENSATION"/>
    <property type="match status" value="1"/>
</dbReference>
<evidence type="ECO:0000313" key="7">
    <source>
        <dbReference type="Proteomes" id="UP000053257"/>
    </source>
</evidence>
<keyword evidence="7" id="KW-1185">Reference proteome</keyword>
<evidence type="ECO:0000256" key="4">
    <source>
        <dbReference type="SAM" id="MobiDB-lite"/>
    </source>
</evidence>
<keyword evidence="1" id="KW-0344">Guanine-nucleotide releasing factor</keyword>
<dbReference type="PANTHER" id="PTHR45982">
    <property type="entry name" value="REGULATOR OF CHROMOSOME CONDENSATION"/>
    <property type="match status" value="1"/>
</dbReference>
<dbReference type="Pfam" id="PF25390">
    <property type="entry name" value="WD40_RLD"/>
    <property type="match status" value="1"/>
</dbReference>
<evidence type="ECO:0000256" key="3">
    <source>
        <dbReference type="PROSITE-ProRule" id="PRU00235"/>
    </source>
</evidence>
<dbReference type="PROSITE" id="PS00625">
    <property type="entry name" value="RCC1_1"/>
    <property type="match status" value="1"/>
</dbReference>
<feature type="repeat" description="RCC1" evidence="3">
    <location>
        <begin position="262"/>
        <end position="321"/>
    </location>
</feature>
<name>A0A0C3S806_PHLG1</name>
<organism evidence="6 7">
    <name type="scientific">Phlebiopsis gigantea (strain 11061_1 CR5-6)</name>
    <name type="common">White-rot fungus</name>
    <name type="synonym">Peniophora gigantea</name>
    <dbReference type="NCBI Taxonomy" id="745531"/>
    <lineage>
        <taxon>Eukaryota</taxon>
        <taxon>Fungi</taxon>
        <taxon>Dikarya</taxon>
        <taxon>Basidiomycota</taxon>
        <taxon>Agaricomycotina</taxon>
        <taxon>Agaricomycetes</taxon>
        <taxon>Polyporales</taxon>
        <taxon>Phanerochaetaceae</taxon>
        <taxon>Phlebiopsis</taxon>
    </lineage>
</organism>
<dbReference type="STRING" id="745531.A0A0C3S806"/>
<dbReference type="InterPro" id="IPR000408">
    <property type="entry name" value="Reg_chr_condens"/>
</dbReference>
<evidence type="ECO:0000256" key="2">
    <source>
        <dbReference type="ARBA" id="ARBA00022737"/>
    </source>
</evidence>
<dbReference type="SUPFAM" id="SSF50985">
    <property type="entry name" value="RCC1/BLIP-II"/>
    <property type="match status" value="1"/>
</dbReference>
<feature type="repeat" description="RCC1" evidence="3">
    <location>
        <begin position="322"/>
        <end position="378"/>
    </location>
</feature>
<dbReference type="AlphaFoldDB" id="A0A0C3S806"/>
<dbReference type="InterPro" id="IPR051553">
    <property type="entry name" value="Ran_GTPase-activating"/>
</dbReference>
<feature type="repeat" description="RCC1" evidence="3">
    <location>
        <begin position="379"/>
        <end position="440"/>
    </location>
</feature>
<dbReference type="GO" id="GO:0005737">
    <property type="term" value="C:cytoplasm"/>
    <property type="evidence" value="ECO:0007669"/>
    <property type="project" value="TreeGrafter"/>
</dbReference>
<evidence type="ECO:0000256" key="1">
    <source>
        <dbReference type="ARBA" id="ARBA00022658"/>
    </source>
</evidence>
<feature type="repeat" description="RCC1" evidence="3">
    <location>
        <begin position="193"/>
        <end position="261"/>
    </location>
</feature>
<gene>
    <name evidence="6" type="ORF">PHLGIDRAFT_123817</name>
</gene>
<dbReference type="EMBL" id="KN840438">
    <property type="protein sequence ID" value="KIP12731.1"/>
    <property type="molecule type" value="Genomic_DNA"/>
</dbReference>
<proteinExistence type="predicted"/>
<feature type="compositionally biased region" description="Low complexity" evidence="4">
    <location>
        <begin position="21"/>
        <end position="32"/>
    </location>
</feature>
<dbReference type="Gene3D" id="2.130.10.30">
    <property type="entry name" value="Regulator of chromosome condensation 1/beta-lactamase-inhibitor protein II"/>
    <property type="match status" value="1"/>
</dbReference>
<reference evidence="6 7" key="1">
    <citation type="journal article" date="2014" name="PLoS Genet.">
        <title>Analysis of the Phlebiopsis gigantea genome, transcriptome and secretome provides insight into its pioneer colonization strategies of wood.</title>
        <authorList>
            <person name="Hori C."/>
            <person name="Ishida T."/>
            <person name="Igarashi K."/>
            <person name="Samejima M."/>
            <person name="Suzuki H."/>
            <person name="Master E."/>
            <person name="Ferreira P."/>
            <person name="Ruiz-Duenas F.J."/>
            <person name="Held B."/>
            <person name="Canessa P."/>
            <person name="Larrondo L.F."/>
            <person name="Schmoll M."/>
            <person name="Druzhinina I.S."/>
            <person name="Kubicek C.P."/>
            <person name="Gaskell J.A."/>
            <person name="Kersten P."/>
            <person name="St John F."/>
            <person name="Glasner J."/>
            <person name="Sabat G."/>
            <person name="Splinter BonDurant S."/>
            <person name="Syed K."/>
            <person name="Yadav J."/>
            <person name="Mgbeahuruike A.C."/>
            <person name="Kovalchuk A."/>
            <person name="Asiegbu F.O."/>
            <person name="Lackner G."/>
            <person name="Hoffmeister D."/>
            <person name="Rencoret J."/>
            <person name="Gutierrez A."/>
            <person name="Sun H."/>
            <person name="Lindquist E."/>
            <person name="Barry K."/>
            <person name="Riley R."/>
            <person name="Grigoriev I.V."/>
            <person name="Henrissat B."/>
            <person name="Kues U."/>
            <person name="Berka R.M."/>
            <person name="Martinez A.T."/>
            <person name="Covert S.F."/>
            <person name="Blanchette R.A."/>
            <person name="Cullen D."/>
        </authorList>
    </citation>
    <scope>NUCLEOTIDE SEQUENCE [LARGE SCALE GENOMIC DNA]</scope>
    <source>
        <strain evidence="6 7">11061_1 CR5-6</strain>
    </source>
</reference>
<feature type="repeat" description="RCC1" evidence="3">
    <location>
        <begin position="506"/>
        <end position="559"/>
    </location>
</feature>
<feature type="domain" description="RCC1-like" evidence="5">
    <location>
        <begin position="129"/>
        <end position="555"/>
    </location>
</feature>
<feature type="compositionally biased region" description="Basic and acidic residues" evidence="4">
    <location>
        <begin position="78"/>
        <end position="101"/>
    </location>
</feature>
<protein>
    <recommendedName>
        <fullName evidence="5">RCC1-like domain-containing protein</fullName>
    </recommendedName>
</protein>
<feature type="repeat" description="RCC1" evidence="3">
    <location>
        <begin position="441"/>
        <end position="505"/>
    </location>
</feature>
<feature type="region of interest" description="Disordered" evidence="4">
    <location>
        <begin position="1"/>
        <end position="112"/>
    </location>
</feature>
<dbReference type="OrthoDB" id="61110at2759"/>
<evidence type="ECO:0000313" key="6">
    <source>
        <dbReference type="EMBL" id="KIP12731.1"/>
    </source>
</evidence>
<dbReference type="GO" id="GO:0005085">
    <property type="term" value="F:guanyl-nucleotide exchange factor activity"/>
    <property type="evidence" value="ECO:0007669"/>
    <property type="project" value="TreeGrafter"/>
</dbReference>
<accession>A0A0C3S806</accession>
<dbReference type="PROSITE" id="PS50012">
    <property type="entry name" value="RCC1_3"/>
    <property type="match status" value="7"/>
</dbReference>
<feature type="repeat" description="RCC1" evidence="3">
    <location>
        <begin position="128"/>
        <end position="192"/>
    </location>
</feature>
<evidence type="ECO:0000259" key="5">
    <source>
        <dbReference type="Pfam" id="PF25390"/>
    </source>
</evidence>
<keyword evidence="2" id="KW-0677">Repeat</keyword>
<dbReference type="Proteomes" id="UP000053257">
    <property type="component" value="Unassembled WGS sequence"/>
</dbReference>